<evidence type="ECO:0000313" key="7">
    <source>
        <dbReference type="Proteomes" id="UP000297385"/>
    </source>
</evidence>
<proteinExistence type="inferred from homology"/>
<dbReference type="AlphaFoldDB" id="A0A4Y8MK71"/>
<protein>
    <recommendedName>
        <fullName evidence="4">Tautomerase</fullName>
        <ecNumber evidence="4">5.3.2.-</ecNumber>
    </recommendedName>
</protein>
<comment type="caution">
    <text evidence="6">The sequence shown here is derived from an EMBL/GenBank/DDBJ whole genome shotgun (WGS) entry which is preliminary data.</text>
</comment>
<dbReference type="NCBIfam" id="TIGR00013">
    <property type="entry name" value="taut"/>
    <property type="match status" value="1"/>
</dbReference>
<organism evidence="6 7">
    <name type="scientific">Paraburkholderia dipogonis</name>
    <dbReference type="NCBI Taxonomy" id="1211383"/>
    <lineage>
        <taxon>Bacteria</taxon>
        <taxon>Pseudomonadati</taxon>
        <taxon>Pseudomonadota</taxon>
        <taxon>Betaproteobacteria</taxon>
        <taxon>Burkholderiales</taxon>
        <taxon>Burkholderiaceae</taxon>
        <taxon>Paraburkholderia</taxon>
    </lineage>
</organism>
<evidence type="ECO:0000256" key="2">
    <source>
        <dbReference type="ARBA" id="ARBA00023235"/>
    </source>
</evidence>
<dbReference type="SUPFAM" id="SSF55331">
    <property type="entry name" value="Tautomerase/MIF"/>
    <property type="match status" value="1"/>
</dbReference>
<dbReference type="Pfam" id="PF01361">
    <property type="entry name" value="Tautomerase"/>
    <property type="match status" value="1"/>
</dbReference>
<comment type="similarity">
    <text evidence="1 4">Belongs to the 4-oxalocrotonate tautomerase family.</text>
</comment>
<dbReference type="EMBL" id="SNVI01000005">
    <property type="protein sequence ID" value="TFE37842.1"/>
    <property type="molecule type" value="Genomic_DNA"/>
</dbReference>
<gene>
    <name evidence="6" type="ORF">E2553_41450</name>
</gene>
<evidence type="ECO:0000256" key="4">
    <source>
        <dbReference type="RuleBase" id="RU362032"/>
    </source>
</evidence>
<evidence type="ECO:0000259" key="5">
    <source>
        <dbReference type="Pfam" id="PF01361"/>
    </source>
</evidence>
<dbReference type="Gene3D" id="3.30.429.10">
    <property type="entry name" value="Macrophage Migration Inhibitory Factor"/>
    <property type="match status" value="1"/>
</dbReference>
<feature type="domain" description="4-oxalocrotonate tautomerase-like" evidence="5">
    <location>
        <begin position="2"/>
        <end position="60"/>
    </location>
</feature>
<dbReference type="GeneID" id="97310714"/>
<dbReference type="PANTHER" id="PTHR35530:SF1">
    <property type="entry name" value="2-HYDROXYMUCONATE TAUTOMERASE"/>
    <property type="match status" value="1"/>
</dbReference>
<reference evidence="6 7" key="1">
    <citation type="submission" date="2019-03" db="EMBL/GenBank/DDBJ databases">
        <title>Complete Genome Sequence of Paraburkholderia dipogonis ICMP 19430T, a Nitrogen-fixing Symbiont of the South African Invasive Legume Dipogon lignosus in New Zealand.</title>
        <authorList>
            <person name="De Meyer S.E."/>
        </authorList>
    </citation>
    <scope>NUCLEOTIDE SEQUENCE [LARGE SCALE GENOMIC DNA]</scope>
    <source>
        <strain evidence="6 7">ICMP 19430</strain>
    </source>
</reference>
<dbReference type="InterPro" id="IPR004370">
    <property type="entry name" value="4-OT-like_dom"/>
</dbReference>
<dbReference type="GO" id="GO:0016853">
    <property type="term" value="F:isomerase activity"/>
    <property type="evidence" value="ECO:0007669"/>
    <property type="project" value="UniProtKB-UniRule"/>
</dbReference>
<dbReference type="InterPro" id="IPR014347">
    <property type="entry name" value="Tautomerase/MIF_sf"/>
</dbReference>
<dbReference type="NCBIfam" id="NF002524">
    <property type="entry name" value="PRK01964.1"/>
    <property type="match status" value="1"/>
</dbReference>
<dbReference type="PANTHER" id="PTHR35530">
    <property type="entry name" value="TAUTOMERASE-RELATED"/>
    <property type="match status" value="1"/>
</dbReference>
<accession>A0A4Y8MK71</accession>
<evidence type="ECO:0000313" key="6">
    <source>
        <dbReference type="EMBL" id="TFE37842.1"/>
    </source>
</evidence>
<evidence type="ECO:0000256" key="1">
    <source>
        <dbReference type="ARBA" id="ARBA00006723"/>
    </source>
</evidence>
<dbReference type="Proteomes" id="UP000297385">
    <property type="component" value="Unassembled WGS sequence"/>
</dbReference>
<feature type="active site" description="Proton acceptor; via imino nitrogen" evidence="3">
    <location>
        <position position="2"/>
    </location>
</feature>
<keyword evidence="2 4" id="KW-0413">Isomerase</keyword>
<dbReference type="EC" id="5.3.2.-" evidence="4"/>
<dbReference type="InterPro" id="IPR018191">
    <property type="entry name" value="4-OT"/>
</dbReference>
<dbReference type="RefSeq" id="WP_134466359.1">
    <property type="nucleotide sequence ID" value="NZ_JBHMFL010000148.1"/>
</dbReference>
<evidence type="ECO:0000256" key="3">
    <source>
        <dbReference type="PIRSR" id="PIRSR618191-1"/>
    </source>
</evidence>
<name>A0A4Y8MK71_9BURK</name>
<sequence>MPLIQVTLIEGRTIDAKAALIGGLTDAAVTALGVPRESVRVIIQEVPAAHWGVGGLPKSAAKEQLRDSKS</sequence>